<dbReference type="EMBL" id="UINC01079112">
    <property type="protein sequence ID" value="SVC20806.1"/>
    <property type="molecule type" value="Genomic_DNA"/>
</dbReference>
<name>A0A382K9Y6_9ZZZZ</name>
<reference evidence="1" key="1">
    <citation type="submission" date="2018-05" db="EMBL/GenBank/DDBJ databases">
        <authorList>
            <person name="Lanie J.A."/>
            <person name="Ng W.-L."/>
            <person name="Kazmierczak K.M."/>
            <person name="Andrzejewski T.M."/>
            <person name="Davidsen T.M."/>
            <person name="Wayne K.J."/>
            <person name="Tettelin H."/>
            <person name="Glass J.I."/>
            <person name="Rusch D."/>
            <person name="Podicherti R."/>
            <person name="Tsui H.-C.T."/>
            <person name="Winkler M.E."/>
        </authorList>
    </citation>
    <scope>NUCLEOTIDE SEQUENCE</scope>
</reference>
<evidence type="ECO:0000313" key="1">
    <source>
        <dbReference type="EMBL" id="SVC20806.1"/>
    </source>
</evidence>
<dbReference type="Gene3D" id="3.10.450.50">
    <property type="match status" value="1"/>
</dbReference>
<gene>
    <name evidence="1" type="ORF">METZ01_LOCUS273660</name>
</gene>
<dbReference type="AlphaFoldDB" id="A0A382K9Y6"/>
<accession>A0A382K9Y6</accession>
<organism evidence="1">
    <name type="scientific">marine metagenome</name>
    <dbReference type="NCBI Taxonomy" id="408172"/>
    <lineage>
        <taxon>unclassified sequences</taxon>
        <taxon>metagenomes</taxon>
        <taxon>ecological metagenomes</taxon>
    </lineage>
</organism>
<dbReference type="SUPFAM" id="SSF54427">
    <property type="entry name" value="NTF2-like"/>
    <property type="match status" value="1"/>
</dbReference>
<proteinExistence type="predicted"/>
<dbReference type="InterPro" id="IPR032710">
    <property type="entry name" value="NTF2-like_dom_sf"/>
</dbReference>
<protein>
    <submittedName>
        <fullName evidence="1">Uncharacterized protein</fullName>
    </submittedName>
</protein>
<sequence length="156" mass="17515">MKNTIILIAILLSTIVTTKAETEVEKEVKQLILDDNAYALKNLKDKAKMISKKGSLEFWSSGGLLQSLQQNAKVREFDTYNLHPKHIKVIEVSAKTAIALYYIEGNYQQKESGNNANYLTRVMQVFVKEEGGWKIRAAHWSPLTGGKGTTETAIEQ</sequence>